<keyword evidence="21" id="KW-1185">Reference proteome</keyword>
<evidence type="ECO:0000256" key="3">
    <source>
        <dbReference type="ARBA" id="ARBA00002728"/>
    </source>
</evidence>
<dbReference type="RefSeq" id="WP_322855588.1">
    <property type="nucleotide sequence ID" value="NZ_JAYDCJ010000003.1"/>
</dbReference>
<dbReference type="InterPro" id="IPR006318">
    <property type="entry name" value="PTS_EI-like"/>
</dbReference>
<dbReference type="InterPro" id="IPR050499">
    <property type="entry name" value="PEP-utilizing_PTS_enzyme"/>
</dbReference>
<dbReference type="Gene3D" id="3.50.30.10">
    <property type="entry name" value="Phosphohistidine domain"/>
    <property type="match status" value="1"/>
</dbReference>
<dbReference type="Gene3D" id="3.20.20.60">
    <property type="entry name" value="Phosphoenolpyruvate-binding domains"/>
    <property type="match status" value="1"/>
</dbReference>
<dbReference type="Pfam" id="PF02896">
    <property type="entry name" value="PEP-utilizers_C"/>
    <property type="match status" value="1"/>
</dbReference>
<comment type="similarity">
    <text evidence="5">Belongs to the PEP-utilizing enzyme family.</text>
</comment>
<dbReference type="Proteomes" id="UP001305746">
    <property type="component" value="Unassembled WGS sequence"/>
</dbReference>
<evidence type="ECO:0000259" key="17">
    <source>
        <dbReference type="Pfam" id="PF00391"/>
    </source>
</evidence>
<comment type="subcellular location">
    <subcellularLocation>
        <location evidence="4">Cytoplasm</location>
    </subcellularLocation>
</comment>
<evidence type="ECO:0000259" key="19">
    <source>
        <dbReference type="Pfam" id="PF05524"/>
    </source>
</evidence>
<evidence type="ECO:0000256" key="10">
    <source>
        <dbReference type="ARBA" id="ARBA00022597"/>
    </source>
</evidence>
<keyword evidence="13" id="KW-0479">Metal-binding</keyword>
<evidence type="ECO:0000256" key="7">
    <source>
        <dbReference type="ARBA" id="ARBA00016544"/>
    </source>
</evidence>
<evidence type="ECO:0000256" key="13">
    <source>
        <dbReference type="ARBA" id="ARBA00022723"/>
    </source>
</evidence>
<dbReference type="EC" id="2.7.3.9" evidence="6"/>
<proteinExistence type="inferred from homology"/>
<evidence type="ECO:0000313" key="21">
    <source>
        <dbReference type="Proteomes" id="UP001305746"/>
    </source>
</evidence>
<reference evidence="20 21" key="1">
    <citation type="submission" date="2023-12" db="EMBL/GenBank/DDBJ databases">
        <title>Marinobacter qingdaonensis sp. nov., isolated from the intertidal sediment of Qingdao, PR China.</title>
        <authorList>
            <person name="Li Y."/>
        </authorList>
    </citation>
    <scope>NUCLEOTIDE SEQUENCE [LARGE SCALE GENOMIC DNA]</scope>
    <source>
        <strain evidence="20 21">ASW11-75</strain>
    </source>
</reference>
<dbReference type="PANTHER" id="PTHR46244">
    <property type="entry name" value="PHOSPHOENOLPYRUVATE-PROTEIN PHOSPHOTRANSFERASE"/>
    <property type="match status" value="1"/>
</dbReference>
<feature type="domain" description="PEP-utilising enzyme mobile" evidence="17">
    <location>
        <begin position="169"/>
        <end position="242"/>
    </location>
</feature>
<comment type="catalytic activity">
    <reaction evidence="1">
        <text>L-histidyl-[protein] + phosphoenolpyruvate = N(pros)-phospho-L-histidyl-[protein] + pyruvate</text>
        <dbReference type="Rhea" id="RHEA:23880"/>
        <dbReference type="Rhea" id="RHEA-COMP:9745"/>
        <dbReference type="Rhea" id="RHEA-COMP:9746"/>
        <dbReference type="ChEBI" id="CHEBI:15361"/>
        <dbReference type="ChEBI" id="CHEBI:29979"/>
        <dbReference type="ChEBI" id="CHEBI:58702"/>
        <dbReference type="ChEBI" id="CHEBI:64837"/>
        <dbReference type="EC" id="2.7.3.9"/>
    </reaction>
</comment>
<keyword evidence="12" id="KW-0598">Phosphotransferase system</keyword>
<comment type="cofactor">
    <cofactor evidence="2">
        <name>Mg(2+)</name>
        <dbReference type="ChEBI" id="CHEBI:18420"/>
    </cofactor>
</comment>
<dbReference type="SUPFAM" id="SSF51621">
    <property type="entry name" value="Phosphoenolpyruvate/pyruvate domain"/>
    <property type="match status" value="1"/>
</dbReference>
<dbReference type="Pfam" id="PF05524">
    <property type="entry name" value="PEP-utilisers_N"/>
    <property type="match status" value="1"/>
</dbReference>
<dbReference type="InterPro" id="IPR015813">
    <property type="entry name" value="Pyrv/PenolPyrv_kinase-like_dom"/>
</dbReference>
<keyword evidence="15" id="KW-0460">Magnesium</keyword>
<dbReference type="InterPro" id="IPR000121">
    <property type="entry name" value="PEP_util_C"/>
</dbReference>
<evidence type="ECO:0000259" key="18">
    <source>
        <dbReference type="Pfam" id="PF02896"/>
    </source>
</evidence>
<accession>A0ABU5NZ73</accession>
<evidence type="ECO:0000256" key="1">
    <source>
        <dbReference type="ARBA" id="ARBA00000683"/>
    </source>
</evidence>
<evidence type="ECO:0000256" key="11">
    <source>
        <dbReference type="ARBA" id="ARBA00022679"/>
    </source>
</evidence>
<dbReference type="Pfam" id="PF00391">
    <property type="entry name" value="PEP-utilizers"/>
    <property type="match status" value="1"/>
</dbReference>
<dbReference type="InterPro" id="IPR040442">
    <property type="entry name" value="Pyrv_kinase-like_dom_sf"/>
</dbReference>
<evidence type="ECO:0000256" key="14">
    <source>
        <dbReference type="ARBA" id="ARBA00022777"/>
    </source>
</evidence>
<evidence type="ECO:0000256" key="8">
    <source>
        <dbReference type="ARBA" id="ARBA00022448"/>
    </source>
</evidence>
<gene>
    <name evidence="20" type="primary">ptsP</name>
    <name evidence="20" type="ORF">U5822_10565</name>
</gene>
<evidence type="ECO:0000256" key="12">
    <source>
        <dbReference type="ARBA" id="ARBA00022683"/>
    </source>
</evidence>
<evidence type="ECO:0000256" key="5">
    <source>
        <dbReference type="ARBA" id="ARBA00007837"/>
    </source>
</evidence>
<evidence type="ECO:0000256" key="16">
    <source>
        <dbReference type="ARBA" id="ARBA00033235"/>
    </source>
</evidence>
<dbReference type="NCBIfam" id="TIGR01417">
    <property type="entry name" value="PTS_I_fam"/>
    <property type="match status" value="1"/>
</dbReference>
<evidence type="ECO:0000256" key="6">
    <source>
        <dbReference type="ARBA" id="ARBA00012232"/>
    </source>
</evidence>
<evidence type="ECO:0000313" key="20">
    <source>
        <dbReference type="EMBL" id="MEA1081114.1"/>
    </source>
</evidence>
<evidence type="ECO:0000256" key="4">
    <source>
        <dbReference type="ARBA" id="ARBA00004496"/>
    </source>
</evidence>
<dbReference type="GO" id="GO:0008965">
    <property type="term" value="F:phosphoenolpyruvate-protein phosphotransferase activity"/>
    <property type="evidence" value="ECO:0007669"/>
    <property type="project" value="UniProtKB-EC"/>
</dbReference>
<keyword evidence="11 20" id="KW-0808">Transferase</keyword>
<keyword evidence="8" id="KW-0813">Transport</keyword>
<dbReference type="InterPro" id="IPR023151">
    <property type="entry name" value="PEP_util_CS"/>
</dbReference>
<feature type="domain" description="PEP-utilising enzyme C-terminal" evidence="18">
    <location>
        <begin position="273"/>
        <end position="551"/>
    </location>
</feature>
<dbReference type="InterPro" id="IPR008279">
    <property type="entry name" value="PEP-util_enz_mobile_dom"/>
</dbReference>
<keyword evidence="10" id="KW-0762">Sugar transport</keyword>
<evidence type="ECO:0000256" key="15">
    <source>
        <dbReference type="ARBA" id="ARBA00022842"/>
    </source>
</evidence>
<dbReference type="InterPro" id="IPR008731">
    <property type="entry name" value="PTS_EIN"/>
</dbReference>
<dbReference type="PROSITE" id="PS00742">
    <property type="entry name" value="PEP_ENZYMES_2"/>
    <property type="match status" value="1"/>
</dbReference>
<comment type="function">
    <text evidence="3">General (non sugar-specific) component of the phosphoenolpyruvate-dependent sugar phosphotransferase system (sugar PTS). This major carbohydrate active-transport system catalyzes the phosphorylation of incoming sugar substrates concomitantly with their translocation across the cell membrane. Enzyme I transfers the phosphoryl group from phosphoenolpyruvate (PEP) to the phosphoryl carrier protein (HPr).</text>
</comment>
<comment type="caution">
    <text evidence="20">The sequence shown here is derived from an EMBL/GenBank/DDBJ whole genome shotgun (WGS) entry which is preliminary data.</text>
</comment>
<dbReference type="InterPro" id="IPR036637">
    <property type="entry name" value="Phosphohistidine_dom_sf"/>
</dbReference>
<evidence type="ECO:0000256" key="9">
    <source>
        <dbReference type="ARBA" id="ARBA00022490"/>
    </source>
</evidence>
<keyword evidence="9" id="KW-0963">Cytoplasm</keyword>
<feature type="domain" description="Phosphotransferase system enzyme I N-terminal" evidence="19">
    <location>
        <begin position="18"/>
        <end position="140"/>
    </location>
</feature>
<dbReference type="Gene3D" id="1.10.274.10">
    <property type="entry name" value="PtsI, HPr-binding domain"/>
    <property type="match status" value="1"/>
</dbReference>
<name>A0ABU5NZ73_9GAMM</name>
<dbReference type="EMBL" id="JAYDCJ010000003">
    <property type="protein sequence ID" value="MEA1081114.1"/>
    <property type="molecule type" value="Genomic_DNA"/>
</dbReference>
<protein>
    <recommendedName>
        <fullName evidence="7">Phosphoenolpyruvate-protein phosphotransferase</fullName>
        <ecNumber evidence="6">2.7.3.9</ecNumber>
    </recommendedName>
    <alternativeName>
        <fullName evidence="16">Phosphotransferase system, enzyme I</fullName>
    </alternativeName>
</protein>
<dbReference type="InterPro" id="IPR036618">
    <property type="entry name" value="PtsI_HPr-bd_sf"/>
</dbReference>
<dbReference type="SUPFAM" id="SSF52009">
    <property type="entry name" value="Phosphohistidine domain"/>
    <property type="match status" value="1"/>
</dbReference>
<dbReference type="SUPFAM" id="SSF47831">
    <property type="entry name" value="Enzyme I of the PEP:sugar phosphotransferase system HPr-binding (sub)domain"/>
    <property type="match status" value="1"/>
</dbReference>
<dbReference type="PRINTS" id="PR01736">
    <property type="entry name" value="PHPHTRNFRASE"/>
</dbReference>
<organism evidence="20 21">
    <name type="scientific">Marinobacter qingdaonensis</name>
    <dbReference type="NCBI Taxonomy" id="3108486"/>
    <lineage>
        <taxon>Bacteria</taxon>
        <taxon>Pseudomonadati</taxon>
        <taxon>Pseudomonadota</taxon>
        <taxon>Gammaproteobacteria</taxon>
        <taxon>Pseudomonadales</taxon>
        <taxon>Marinobacteraceae</taxon>
        <taxon>Marinobacter</taxon>
    </lineage>
</organism>
<dbReference type="PANTHER" id="PTHR46244:SF3">
    <property type="entry name" value="PHOSPHOENOLPYRUVATE-PROTEIN PHOSPHOTRANSFERASE"/>
    <property type="match status" value="1"/>
</dbReference>
<evidence type="ECO:0000256" key="2">
    <source>
        <dbReference type="ARBA" id="ARBA00001946"/>
    </source>
</evidence>
<sequence length="563" mass="61493">MFETHPDSERGSETEILKGKTISPGMVQGIVHVHHSFLDLPDIPPEAISLNDVEKEFSRLNAATTRVSDDLAALVLRVAEEVDSSLAEVFGAHRLILNDPALREELRREITENLVDASTAVRHVFRRWEKRFLLMESQIARDKSDDLRDVSVRLYNALVGITANPLEEIPSGCVLATSRLLPSDTIFLADRSVAAVLLEYGSFGSHFALFAREMALPCISRLSGLSDIHREGALALVDGSTGIVTLRPTCRQIDQFEKKVRTLAKSLGRAQAHAMEPAITRDGVSIAVLANVGFCQDTENAMRNGAEGVGLYRLEQAYLGRLEPPSAEALLADMRQTLAAAKGYSVVVRLLDVGADKPLPFIEFASESNPALGCRGVRILKEYLELLKTQLRAILALSQEYDVRLLIPMVTLAEDVMVVKKHLLALCGELNITTPPQLGAMIETPAAALSARQFAGDVDFLSFGTNDLTQYAFAADRENAAVEPYFNDADAVIFRLMQLTHDDVPEMPLSLCGELAGRPEQVARVLQCGIRTLSVAGPLIPAVKEAIRHSNCLVSAVTKPQRS</sequence>
<keyword evidence="14" id="KW-0418">Kinase</keyword>